<proteinExistence type="predicted"/>
<evidence type="ECO:0000313" key="3">
    <source>
        <dbReference type="EMBL" id="RBP40570.1"/>
    </source>
</evidence>
<gene>
    <name evidence="3" type="ORF">DES53_108277</name>
</gene>
<feature type="transmembrane region" description="Helical" evidence="2">
    <location>
        <begin position="27"/>
        <end position="51"/>
    </location>
</feature>
<reference evidence="3 4" key="1">
    <citation type="submission" date="2018-06" db="EMBL/GenBank/DDBJ databases">
        <title>Genomic Encyclopedia of Type Strains, Phase IV (KMG-IV): sequencing the most valuable type-strain genomes for metagenomic binning, comparative biology and taxonomic classification.</title>
        <authorList>
            <person name="Goeker M."/>
        </authorList>
    </citation>
    <scope>NUCLEOTIDE SEQUENCE [LARGE SCALE GENOMIC DNA]</scope>
    <source>
        <strain evidence="3 4">DSM 25532</strain>
    </source>
</reference>
<dbReference type="NCBIfam" id="TIGR02532">
    <property type="entry name" value="IV_pilin_GFxxxE"/>
    <property type="match status" value="1"/>
</dbReference>
<organism evidence="3 4">
    <name type="scientific">Roseimicrobium gellanilyticum</name>
    <dbReference type="NCBI Taxonomy" id="748857"/>
    <lineage>
        <taxon>Bacteria</taxon>
        <taxon>Pseudomonadati</taxon>
        <taxon>Verrucomicrobiota</taxon>
        <taxon>Verrucomicrobiia</taxon>
        <taxon>Verrucomicrobiales</taxon>
        <taxon>Verrucomicrobiaceae</taxon>
        <taxon>Roseimicrobium</taxon>
    </lineage>
</organism>
<dbReference type="InterPro" id="IPR012902">
    <property type="entry name" value="N_methyl_site"/>
</dbReference>
<dbReference type="Proteomes" id="UP000253426">
    <property type="component" value="Unassembled WGS sequence"/>
</dbReference>
<keyword evidence="2" id="KW-0812">Transmembrane</keyword>
<name>A0A366HEU9_9BACT</name>
<sequence length="266" mass="29623">MRSSLAAAIDCSGTAHRRRRRVAGFTLVELLVVVTLLAVLATITFGGYRLYIRLATRAHCSNNLRQLSMAVNLYTSDNGGFFPPYVKTNRDGSREWFFGKEPYQPGVPEGKRDLDREAGPLYPYIESVGNVEVCKGFNYGNALWKAKFKGASYGYGYNWALGGRMTGNPMNVAHLQHATSVILMGDCGQVNTFQKPASPSNPMIEEFYIINESYKTIHFRHGNKANILFVDGHVELMDPYPGTEERRIPGELLGRVTKVGSAEMLK</sequence>
<dbReference type="InterPro" id="IPR027558">
    <property type="entry name" value="Pre_pil_HX9DG_C"/>
</dbReference>
<accession>A0A366HEU9</accession>
<dbReference type="GO" id="GO:0015628">
    <property type="term" value="P:protein secretion by the type II secretion system"/>
    <property type="evidence" value="ECO:0007669"/>
    <property type="project" value="InterPro"/>
</dbReference>
<keyword evidence="4" id="KW-1185">Reference proteome</keyword>
<dbReference type="InterPro" id="IPR000983">
    <property type="entry name" value="Bac_GSPG_pilin"/>
</dbReference>
<dbReference type="PRINTS" id="PR00813">
    <property type="entry name" value="BCTERIALGSPG"/>
</dbReference>
<dbReference type="NCBIfam" id="TIGR04294">
    <property type="entry name" value="pre_pil_HX9DG"/>
    <property type="match status" value="1"/>
</dbReference>
<protein>
    <submittedName>
        <fullName evidence="3">Prepilin-type N-terminal cleavage/methylation domain-containing protein/prepilin-type processing-associated H-X9-DG protein</fullName>
    </submittedName>
</protein>
<keyword evidence="1" id="KW-0488">Methylation</keyword>
<evidence type="ECO:0000256" key="2">
    <source>
        <dbReference type="SAM" id="Phobius"/>
    </source>
</evidence>
<dbReference type="InterPro" id="IPR045584">
    <property type="entry name" value="Pilin-like"/>
</dbReference>
<dbReference type="GO" id="GO:0015627">
    <property type="term" value="C:type II protein secretion system complex"/>
    <property type="evidence" value="ECO:0007669"/>
    <property type="project" value="InterPro"/>
</dbReference>
<keyword evidence="2" id="KW-0472">Membrane</keyword>
<comment type="caution">
    <text evidence="3">The sequence shown here is derived from an EMBL/GenBank/DDBJ whole genome shotgun (WGS) entry which is preliminary data.</text>
</comment>
<dbReference type="PROSITE" id="PS00409">
    <property type="entry name" value="PROKAR_NTER_METHYL"/>
    <property type="match status" value="1"/>
</dbReference>
<dbReference type="SUPFAM" id="SSF54523">
    <property type="entry name" value="Pili subunits"/>
    <property type="match status" value="1"/>
</dbReference>
<dbReference type="RefSeq" id="WP_113960424.1">
    <property type="nucleotide sequence ID" value="NZ_QNRR01000008.1"/>
</dbReference>
<dbReference type="Pfam" id="PF07963">
    <property type="entry name" value="N_methyl"/>
    <property type="match status" value="1"/>
</dbReference>
<dbReference type="OrthoDB" id="187884at2"/>
<dbReference type="Gene3D" id="3.30.700.10">
    <property type="entry name" value="Glycoprotein, Type 4 Pilin"/>
    <property type="match status" value="1"/>
</dbReference>
<dbReference type="PANTHER" id="PTHR30093">
    <property type="entry name" value="GENERAL SECRETION PATHWAY PROTEIN G"/>
    <property type="match status" value="1"/>
</dbReference>
<evidence type="ECO:0000313" key="4">
    <source>
        <dbReference type="Proteomes" id="UP000253426"/>
    </source>
</evidence>
<dbReference type="PANTHER" id="PTHR30093:SF41">
    <property type="entry name" value="TYPE II SECRETION SYSTEM PROTEIN H"/>
    <property type="match status" value="1"/>
</dbReference>
<dbReference type="EMBL" id="QNRR01000008">
    <property type="protein sequence ID" value="RBP40570.1"/>
    <property type="molecule type" value="Genomic_DNA"/>
</dbReference>
<keyword evidence="2" id="KW-1133">Transmembrane helix</keyword>
<dbReference type="AlphaFoldDB" id="A0A366HEU9"/>
<evidence type="ECO:0000256" key="1">
    <source>
        <dbReference type="ARBA" id="ARBA00022481"/>
    </source>
</evidence>